<dbReference type="STRING" id="90262.A0A1X2I0W0"/>
<gene>
    <name evidence="3" type="ORF">BCR42DRAFT_426788</name>
</gene>
<feature type="coiled-coil region" evidence="1">
    <location>
        <begin position="134"/>
        <end position="192"/>
    </location>
</feature>
<dbReference type="Proteomes" id="UP000193560">
    <property type="component" value="Unassembled WGS sequence"/>
</dbReference>
<reference evidence="3 4" key="1">
    <citation type="submission" date="2016-07" db="EMBL/GenBank/DDBJ databases">
        <title>Pervasive Adenine N6-methylation of Active Genes in Fungi.</title>
        <authorList>
            <consortium name="DOE Joint Genome Institute"/>
            <person name="Mondo S.J."/>
            <person name="Dannebaum R.O."/>
            <person name="Kuo R.C."/>
            <person name="Labutti K."/>
            <person name="Haridas S."/>
            <person name="Kuo A."/>
            <person name="Salamov A."/>
            <person name="Ahrendt S.R."/>
            <person name="Lipzen A."/>
            <person name="Sullivan W."/>
            <person name="Andreopoulos W.B."/>
            <person name="Clum A."/>
            <person name="Lindquist E."/>
            <person name="Daum C."/>
            <person name="Ramamoorthy G.K."/>
            <person name="Gryganskyi A."/>
            <person name="Culley D."/>
            <person name="Magnuson J.K."/>
            <person name="James T.Y."/>
            <person name="O'Malley M.A."/>
            <person name="Stajich J.E."/>
            <person name="Spatafora J.W."/>
            <person name="Visel A."/>
            <person name="Grigoriev I.V."/>
        </authorList>
    </citation>
    <scope>NUCLEOTIDE SEQUENCE [LARGE SCALE GENOMIC DNA]</scope>
    <source>
        <strain evidence="3 4">NRRL 1336</strain>
    </source>
</reference>
<dbReference type="AlphaFoldDB" id="A0A1X2I0W0"/>
<evidence type="ECO:0000313" key="4">
    <source>
        <dbReference type="Proteomes" id="UP000193560"/>
    </source>
</evidence>
<feature type="region of interest" description="Disordered" evidence="2">
    <location>
        <begin position="394"/>
        <end position="531"/>
    </location>
</feature>
<feature type="compositionally biased region" description="Low complexity" evidence="2">
    <location>
        <begin position="462"/>
        <end position="473"/>
    </location>
</feature>
<evidence type="ECO:0000256" key="2">
    <source>
        <dbReference type="SAM" id="MobiDB-lite"/>
    </source>
</evidence>
<feature type="compositionally biased region" description="Pro residues" evidence="2">
    <location>
        <begin position="474"/>
        <end position="485"/>
    </location>
</feature>
<name>A0A1X2I0W0_9FUNG</name>
<protein>
    <submittedName>
        <fullName evidence="3">Uncharacterized protein</fullName>
    </submittedName>
</protein>
<feature type="coiled-coil region" evidence="1">
    <location>
        <begin position="76"/>
        <end position="103"/>
    </location>
</feature>
<dbReference type="EMBL" id="MCGE01000037">
    <property type="protein sequence ID" value="ORZ06953.1"/>
    <property type="molecule type" value="Genomic_DNA"/>
</dbReference>
<comment type="caution">
    <text evidence="3">The sequence shown here is derived from an EMBL/GenBank/DDBJ whole genome shotgun (WGS) entry which is preliminary data.</text>
</comment>
<feature type="compositionally biased region" description="Polar residues" evidence="2">
    <location>
        <begin position="511"/>
        <end position="531"/>
    </location>
</feature>
<dbReference type="PANTHER" id="PTHR21974">
    <property type="entry name" value="RE15880P"/>
    <property type="match status" value="1"/>
</dbReference>
<keyword evidence="1" id="KW-0175">Coiled coil</keyword>
<evidence type="ECO:0000256" key="1">
    <source>
        <dbReference type="SAM" id="Coils"/>
    </source>
</evidence>
<organism evidence="3 4">
    <name type="scientific">Absidia repens</name>
    <dbReference type="NCBI Taxonomy" id="90262"/>
    <lineage>
        <taxon>Eukaryota</taxon>
        <taxon>Fungi</taxon>
        <taxon>Fungi incertae sedis</taxon>
        <taxon>Mucoromycota</taxon>
        <taxon>Mucoromycotina</taxon>
        <taxon>Mucoromycetes</taxon>
        <taxon>Mucorales</taxon>
        <taxon>Cunninghamellaceae</taxon>
        <taxon>Absidia</taxon>
    </lineage>
</organism>
<evidence type="ECO:0000313" key="3">
    <source>
        <dbReference type="EMBL" id="ORZ06953.1"/>
    </source>
</evidence>
<accession>A0A1X2I0W0</accession>
<feature type="compositionally biased region" description="Polar residues" evidence="2">
    <location>
        <begin position="423"/>
        <end position="442"/>
    </location>
</feature>
<feature type="compositionally biased region" description="Pro residues" evidence="2">
    <location>
        <begin position="409"/>
        <end position="419"/>
    </location>
</feature>
<keyword evidence="4" id="KW-1185">Reference proteome</keyword>
<dbReference type="OrthoDB" id="2562743at2759"/>
<proteinExistence type="predicted"/>
<dbReference type="PANTHER" id="PTHR21974:SF2">
    <property type="entry name" value="RE15880P"/>
    <property type="match status" value="1"/>
</dbReference>
<sequence>MMHAIYNEPPYLQYNSLLLPAHCTFQRHYHQHRHQPAATFWMTTMTSLRTRIQDNSQLYQRLIKDLAQEHDVSMNYEDISNQCAALSEKLQSLQVELKFLGQTAKKEYDDLHKARHFSVRSAAATLKGKKKALIAKEEAEYQQAFETEQRAKRNVDIVSSDLANLREKEKQLKEQKDHLKNIRSQLEGLLDEVFAEPDGTQVLEPQLRAELLNYTEQSALATRDLQRFRDTDHNIVNALRNIGKAKEILKVALNFVPFFGGAIIDEQQIMYIEACQRTVWECQRRLNIIRDILPEIPYPNTLDVVTNNYLLGLRFDGGYVDLSWEAKAKQGFGVLATAEKNVKSAMQWVRHYLHYSEGAIERLTVALDTTKTSLYNERRRIFDQTISVAPSASQVIPNAPHRQDILDDVPPPVYEPPIPATSEHPTQNPEIPVNNNGDNLGTTPPFLDIPSPTMDSGRHLRTASQSSSVSSIPSHPPPAHPPQVLTPPTSSPLNNNVAQPPTYATADRNSHPSYTTSNLNNPFRSSLPPSN</sequence>